<dbReference type="KEGG" id="smam:Mal15_20810"/>
<name>A0A5B9MEM5_9BACT</name>
<evidence type="ECO:0000313" key="2">
    <source>
        <dbReference type="Proteomes" id="UP000321353"/>
    </source>
</evidence>
<dbReference type="AlphaFoldDB" id="A0A5B9MEM5"/>
<evidence type="ECO:0000313" key="1">
    <source>
        <dbReference type="EMBL" id="QEF98034.1"/>
    </source>
</evidence>
<dbReference type="Proteomes" id="UP000321353">
    <property type="component" value="Chromosome"/>
</dbReference>
<gene>
    <name evidence="1" type="ORF">Mal15_20810</name>
</gene>
<organism evidence="1 2">
    <name type="scientific">Stieleria maiorica</name>
    <dbReference type="NCBI Taxonomy" id="2795974"/>
    <lineage>
        <taxon>Bacteria</taxon>
        <taxon>Pseudomonadati</taxon>
        <taxon>Planctomycetota</taxon>
        <taxon>Planctomycetia</taxon>
        <taxon>Pirellulales</taxon>
        <taxon>Pirellulaceae</taxon>
        <taxon>Stieleria</taxon>
    </lineage>
</organism>
<reference evidence="1 2" key="1">
    <citation type="submission" date="2019-02" db="EMBL/GenBank/DDBJ databases">
        <title>Planctomycetal bacteria perform biofilm scaping via a novel small molecule.</title>
        <authorList>
            <person name="Jeske O."/>
            <person name="Boedeker C."/>
            <person name="Wiegand S."/>
            <person name="Breitling P."/>
            <person name="Kallscheuer N."/>
            <person name="Jogler M."/>
            <person name="Rohde M."/>
            <person name="Petersen J."/>
            <person name="Medema M.H."/>
            <person name="Surup F."/>
            <person name="Jogler C."/>
        </authorList>
    </citation>
    <scope>NUCLEOTIDE SEQUENCE [LARGE SCALE GENOMIC DNA]</scope>
    <source>
        <strain evidence="1 2">Mal15</strain>
    </source>
</reference>
<sequence length="199" mass="22410">MIWYIVGLLGAAIVAFVVWRYTSVARGARKRDQQLFMLVDPIAEKLAAGDSPSPKQIEGLASLPQIRGFLYELLKHFERLDLFPEKFRDEIAQAETRLAYWMMHPNELQEAPDEIELVETVTRTIGNESCRFHVFKFTMPDGHWAGDDWLLGLAGPYIDGQPPYTGIAGAFSRCADKFGDVAPEELVDWYVAMAARKGG</sequence>
<dbReference type="RefSeq" id="WP_147867611.1">
    <property type="nucleotide sequence ID" value="NZ_CP036264.1"/>
</dbReference>
<keyword evidence="2" id="KW-1185">Reference proteome</keyword>
<protein>
    <submittedName>
        <fullName evidence="1">Uncharacterized protein</fullName>
    </submittedName>
</protein>
<dbReference type="EMBL" id="CP036264">
    <property type="protein sequence ID" value="QEF98034.1"/>
    <property type="molecule type" value="Genomic_DNA"/>
</dbReference>
<proteinExistence type="predicted"/>
<accession>A0A5B9MEM5</accession>